<evidence type="ECO:0000313" key="2">
    <source>
        <dbReference type="EMBL" id="GMR42033.1"/>
    </source>
</evidence>
<dbReference type="InterPro" id="IPR002018">
    <property type="entry name" value="CarbesteraseB"/>
</dbReference>
<proteinExistence type="predicted"/>
<dbReference type="Proteomes" id="UP001328107">
    <property type="component" value="Unassembled WGS sequence"/>
</dbReference>
<dbReference type="InterPro" id="IPR019819">
    <property type="entry name" value="Carboxylesterase_B_CS"/>
</dbReference>
<dbReference type="Gene3D" id="3.40.50.1820">
    <property type="entry name" value="alpha/beta hydrolase"/>
    <property type="match status" value="1"/>
</dbReference>
<dbReference type="InterPro" id="IPR029058">
    <property type="entry name" value="AB_hydrolase_fold"/>
</dbReference>
<feature type="non-terminal residue" evidence="2">
    <location>
        <position position="1"/>
    </location>
</feature>
<dbReference type="EMBL" id="BTRK01000003">
    <property type="protein sequence ID" value="GMR42033.1"/>
    <property type="molecule type" value="Genomic_DNA"/>
</dbReference>
<dbReference type="PANTHER" id="PTHR44590">
    <property type="entry name" value="CARBOXYLIC ESTER HYDROLASE-RELATED"/>
    <property type="match status" value="1"/>
</dbReference>
<dbReference type="PANTHER" id="PTHR44590:SF3">
    <property type="entry name" value="CARBOXYLESTERASE TYPE B DOMAIN-CONTAINING PROTEIN"/>
    <property type="match status" value="1"/>
</dbReference>
<dbReference type="Pfam" id="PF00135">
    <property type="entry name" value="COesterase"/>
    <property type="match status" value="1"/>
</dbReference>
<evidence type="ECO:0000313" key="3">
    <source>
        <dbReference type="Proteomes" id="UP001328107"/>
    </source>
</evidence>
<feature type="domain" description="Carboxylesterase type B" evidence="1">
    <location>
        <begin position="42"/>
        <end position="545"/>
    </location>
</feature>
<protein>
    <recommendedName>
        <fullName evidence="1">Carboxylesterase type B domain-containing protein</fullName>
    </recommendedName>
</protein>
<organism evidence="2 3">
    <name type="scientific">Pristionchus mayeri</name>
    <dbReference type="NCBI Taxonomy" id="1317129"/>
    <lineage>
        <taxon>Eukaryota</taxon>
        <taxon>Metazoa</taxon>
        <taxon>Ecdysozoa</taxon>
        <taxon>Nematoda</taxon>
        <taxon>Chromadorea</taxon>
        <taxon>Rhabditida</taxon>
        <taxon>Rhabditina</taxon>
        <taxon>Diplogasteromorpha</taxon>
        <taxon>Diplogasteroidea</taxon>
        <taxon>Neodiplogasteridae</taxon>
        <taxon>Pristionchus</taxon>
    </lineage>
</organism>
<name>A0AAN5C8V0_9BILA</name>
<gene>
    <name evidence="2" type="ORF">PMAYCL1PPCAC_12228</name>
</gene>
<accession>A0AAN5C8V0</accession>
<dbReference type="SUPFAM" id="SSF53474">
    <property type="entry name" value="alpha/beta-Hydrolases"/>
    <property type="match status" value="1"/>
</dbReference>
<dbReference type="PROSITE" id="PS00941">
    <property type="entry name" value="CARBOXYLESTERASE_B_2"/>
    <property type="match status" value="1"/>
</dbReference>
<reference evidence="3" key="1">
    <citation type="submission" date="2022-10" db="EMBL/GenBank/DDBJ databases">
        <title>Genome assembly of Pristionchus species.</title>
        <authorList>
            <person name="Yoshida K."/>
            <person name="Sommer R.J."/>
        </authorList>
    </citation>
    <scope>NUCLEOTIDE SEQUENCE [LARGE SCALE GENOMIC DNA]</scope>
    <source>
        <strain evidence="3">RS5460</strain>
    </source>
</reference>
<evidence type="ECO:0000259" key="1">
    <source>
        <dbReference type="Pfam" id="PF00135"/>
    </source>
</evidence>
<keyword evidence="3" id="KW-1185">Reference proteome</keyword>
<sequence length="576" mass="64820">CLSPASHWMVFARPLSMPLSPPPPLPPLDLPQMGCCSSHHPSRIVSTKSGSVQGRRIVNEGELRVDAFLGIPFAKPPVGQLRFRKPEPAEPWSGVRECNRFARRCIQKDYFMHDKIMKRAGSEDCLYLNVFTPVWQSPTEGFPVMVFVHGGGFSMHDAETYGEEGIARFLVRKGVVVVTIQYRLGYLGFFSTGDEACRGNWGLWDQTMALRWIQENIEAFSGNKHNVTLFGQSAGGASVDLLSLSPHSRNLFHKVCPMAGVGTAEWTFHPDLPSKCRQKARRMGVEENNSERMMDKLREMKPSCFAAGVEPEEGIEKAIMDNTLDITPIIDGDFLPAHPSELRKTAPPKPRMTGVSKLEAAIFLMNYKVTLERLQEMVGRSLPQSVPGVEKIRDDLVESYLDTGKLSPNHVLLRAFAEAYGDRSMHVPTLRMITDSLKYHPSAPVYSYVFEYSNRNAYGLLSFLMPIKDATHCTELNYLFGKGILWPYKFTANDQQMLHLFTTAFTNFAKYGNPNGGSIEAARTPSISPNTLPVFWPAATHENPETHYVFDLIPRVSTTLMYGRPRRIAQYQEEYQ</sequence>
<comment type="caution">
    <text evidence="2">The sequence shown here is derived from an EMBL/GenBank/DDBJ whole genome shotgun (WGS) entry which is preliminary data.</text>
</comment>
<dbReference type="AlphaFoldDB" id="A0AAN5C8V0"/>